<feature type="binding site" evidence="6">
    <location>
        <position position="86"/>
    </location>
    <ligand>
        <name>S-adenosyl-L-methionine</name>
        <dbReference type="ChEBI" id="CHEBI:59789"/>
    </ligand>
</feature>
<dbReference type="SUPFAM" id="SSF53335">
    <property type="entry name" value="S-adenosyl-L-methionine-dependent methyltransferases"/>
    <property type="match status" value="1"/>
</dbReference>
<dbReference type="GO" id="GO:0070043">
    <property type="term" value="F:rRNA (guanine-N7-)-methyltransferase activity"/>
    <property type="evidence" value="ECO:0007669"/>
    <property type="project" value="UniProtKB-UniRule"/>
</dbReference>
<keyword evidence="2 6" id="KW-0698">rRNA processing</keyword>
<comment type="caution">
    <text evidence="7">The sequence shown here is derived from an EMBL/GenBank/DDBJ whole genome shotgun (WGS) entry which is preliminary data.</text>
</comment>
<keyword evidence="5 6" id="KW-0949">S-adenosyl-L-methionine</keyword>
<dbReference type="EC" id="2.1.1.-" evidence="6"/>
<keyword evidence="1 6" id="KW-0963">Cytoplasm</keyword>
<dbReference type="AlphaFoldDB" id="A0A8J6MV86"/>
<comment type="function">
    <text evidence="6">Specifically methylates the N7 position of a guanine in 16S rRNA.</text>
</comment>
<dbReference type="NCBIfam" id="TIGR00138">
    <property type="entry name" value="rsmG_gidB"/>
    <property type="match status" value="1"/>
</dbReference>
<dbReference type="Gene3D" id="3.40.50.150">
    <property type="entry name" value="Vaccinia Virus protein VP39"/>
    <property type="match status" value="1"/>
</dbReference>
<evidence type="ECO:0000256" key="5">
    <source>
        <dbReference type="ARBA" id="ARBA00022691"/>
    </source>
</evidence>
<evidence type="ECO:0000256" key="6">
    <source>
        <dbReference type="HAMAP-Rule" id="MF_00074"/>
    </source>
</evidence>
<reference evidence="7 8" key="1">
    <citation type="submission" date="2020-08" db="EMBL/GenBank/DDBJ databases">
        <title>Bridging the membrane lipid divide: bacteria of the FCB group superphylum have the potential to synthesize archaeal ether lipids.</title>
        <authorList>
            <person name="Villanueva L."/>
            <person name="Von Meijenfeldt F.A.B."/>
            <person name="Westbye A.B."/>
            <person name="Yadav S."/>
            <person name="Hopmans E.C."/>
            <person name="Dutilh B.E."/>
            <person name="Sinninghe Damste J.S."/>
        </authorList>
    </citation>
    <scope>NUCLEOTIDE SEQUENCE [LARGE SCALE GENOMIC DNA]</scope>
    <source>
        <strain evidence="7">NIOZ-UU27</strain>
    </source>
</reference>
<comment type="subcellular location">
    <subcellularLocation>
        <location evidence="6">Cytoplasm</location>
    </subcellularLocation>
</comment>
<feature type="binding site" evidence="6">
    <location>
        <position position="150"/>
    </location>
    <ligand>
        <name>S-adenosyl-L-methionine</name>
        <dbReference type="ChEBI" id="CHEBI:59789"/>
    </ligand>
</feature>
<protein>
    <recommendedName>
        <fullName evidence="6">Ribosomal RNA small subunit methyltransferase G</fullName>
        <ecNumber evidence="6">2.1.1.-</ecNumber>
    </recommendedName>
    <alternativeName>
        <fullName evidence="6">16S rRNA 7-methylguanosine methyltransferase</fullName>
        <shortName evidence="6">16S rRNA m7G methyltransferase</shortName>
    </alternativeName>
</protein>
<dbReference type="HAMAP" id="MF_00074">
    <property type="entry name" value="16SrRNA_methyltr_G"/>
    <property type="match status" value="1"/>
</dbReference>
<name>A0A8J6MV86_9DELT</name>
<dbReference type="InterPro" id="IPR029063">
    <property type="entry name" value="SAM-dependent_MTases_sf"/>
</dbReference>
<accession>A0A8J6MV86</accession>
<keyword evidence="4 6" id="KW-0808">Transferase</keyword>
<dbReference type="PIRSF" id="PIRSF003078">
    <property type="entry name" value="GidB"/>
    <property type="match status" value="1"/>
</dbReference>
<evidence type="ECO:0000313" key="7">
    <source>
        <dbReference type="EMBL" id="MBC8176008.1"/>
    </source>
</evidence>
<comment type="caution">
    <text evidence="6">Lacks conserved residue(s) required for the propagation of feature annotation.</text>
</comment>
<gene>
    <name evidence="6 7" type="primary">rsmG</name>
    <name evidence="7" type="ORF">H8E19_01280</name>
</gene>
<evidence type="ECO:0000256" key="4">
    <source>
        <dbReference type="ARBA" id="ARBA00022679"/>
    </source>
</evidence>
<dbReference type="EMBL" id="JACNJD010000069">
    <property type="protein sequence ID" value="MBC8176008.1"/>
    <property type="molecule type" value="Genomic_DNA"/>
</dbReference>
<proteinExistence type="inferred from homology"/>
<dbReference type="Proteomes" id="UP000650524">
    <property type="component" value="Unassembled WGS sequence"/>
</dbReference>
<comment type="similarity">
    <text evidence="6">Belongs to the methyltransferase superfamily. RNA methyltransferase RsmG family.</text>
</comment>
<evidence type="ECO:0000256" key="3">
    <source>
        <dbReference type="ARBA" id="ARBA00022603"/>
    </source>
</evidence>
<sequence length="224" mass="24946">MSKPNKREVEKFRSLLNRFGTGLSWDQTHKLGIFLDELEEWNKKLNLTGLSSRQSIINELLIDSMMPAPFIPDKGNLLDIGSGAGFPAIPIKICKPGLQCQLMEPNSKKISFLKQVIRLADLEKVAVIKGRIEEGKGLLHPEGYDVVTSRGLAPLPQFLTWGAPHLTPGGLIVAFLGSQIEEAMKKSVDVIRKHNLFLFKSIAYSLSGKSERNLMILKRRGNNT</sequence>
<evidence type="ECO:0000313" key="8">
    <source>
        <dbReference type="Proteomes" id="UP000650524"/>
    </source>
</evidence>
<dbReference type="PANTHER" id="PTHR31760">
    <property type="entry name" value="S-ADENOSYL-L-METHIONINE-DEPENDENT METHYLTRANSFERASES SUPERFAMILY PROTEIN"/>
    <property type="match status" value="1"/>
</dbReference>
<feature type="binding site" evidence="6">
    <location>
        <begin position="132"/>
        <end position="133"/>
    </location>
    <ligand>
        <name>S-adenosyl-L-methionine</name>
        <dbReference type="ChEBI" id="CHEBI:59789"/>
    </ligand>
</feature>
<organism evidence="7 8">
    <name type="scientific">Candidatus Desulfacyla euxinica</name>
    <dbReference type="NCBI Taxonomy" id="2841693"/>
    <lineage>
        <taxon>Bacteria</taxon>
        <taxon>Deltaproteobacteria</taxon>
        <taxon>Candidatus Desulfacyla</taxon>
    </lineage>
</organism>
<dbReference type="CDD" id="cd02440">
    <property type="entry name" value="AdoMet_MTases"/>
    <property type="match status" value="1"/>
</dbReference>
<dbReference type="InterPro" id="IPR003682">
    <property type="entry name" value="rRNA_ssu_MeTfrase_G"/>
</dbReference>
<dbReference type="PANTHER" id="PTHR31760:SF0">
    <property type="entry name" value="S-ADENOSYL-L-METHIONINE-DEPENDENT METHYLTRANSFERASES SUPERFAMILY PROTEIN"/>
    <property type="match status" value="1"/>
</dbReference>
<dbReference type="Pfam" id="PF02527">
    <property type="entry name" value="GidB"/>
    <property type="match status" value="1"/>
</dbReference>
<keyword evidence="3 6" id="KW-0489">Methyltransferase</keyword>
<feature type="binding site" evidence="6">
    <location>
        <position position="81"/>
    </location>
    <ligand>
        <name>S-adenosyl-L-methionine</name>
        <dbReference type="ChEBI" id="CHEBI:59789"/>
    </ligand>
</feature>
<evidence type="ECO:0000256" key="2">
    <source>
        <dbReference type="ARBA" id="ARBA00022552"/>
    </source>
</evidence>
<dbReference type="GO" id="GO:0005829">
    <property type="term" value="C:cytosol"/>
    <property type="evidence" value="ECO:0007669"/>
    <property type="project" value="TreeGrafter"/>
</dbReference>
<evidence type="ECO:0000256" key="1">
    <source>
        <dbReference type="ARBA" id="ARBA00022490"/>
    </source>
</evidence>